<protein>
    <submittedName>
        <fullName evidence="2">Uncharacterized protein</fullName>
    </submittedName>
</protein>
<dbReference type="Proteomes" id="UP000828924">
    <property type="component" value="Chromosome"/>
</dbReference>
<feature type="region of interest" description="Disordered" evidence="1">
    <location>
        <begin position="1"/>
        <end position="22"/>
    </location>
</feature>
<gene>
    <name evidence="2" type="ORF">J4032_22055</name>
</gene>
<evidence type="ECO:0000313" key="2">
    <source>
        <dbReference type="EMBL" id="UNM13782.1"/>
    </source>
</evidence>
<dbReference type="EMBL" id="CP071872">
    <property type="protein sequence ID" value="UNM13782.1"/>
    <property type="molecule type" value="Genomic_DNA"/>
</dbReference>
<feature type="compositionally biased region" description="Basic and acidic residues" evidence="1">
    <location>
        <begin position="1"/>
        <end position="13"/>
    </location>
</feature>
<name>A0ABY3WSJ2_9ACTN</name>
<sequence>MPKPTPEEIREAGRQLQRGGLLGRGSQRLADKLVEQAGEDGQEVAFEILSAAADHEPHWWAR</sequence>
<evidence type="ECO:0000313" key="3">
    <source>
        <dbReference type="Proteomes" id="UP000828924"/>
    </source>
</evidence>
<dbReference type="RefSeq" id="WP_242332704.1">
    <property type="nucleotide sequence ID" value="NZ_CP071872.1"/>
</dbReference>
<reference evidence="2 3" key="1">
    <citation type="submission" date="2021-03" db="EMBL/GenBank/DDBJ databases">
        <title>Complete genome of Streptomyces formicae strain 1H-GS9 (DSM 100524).</title>
        <authorList>
            <person name="Atanasov K.E."/>
            <person name="Altabella T."/>
            <person name="Ferrer A."/>
        </authorList>
    </citation>
    <scope>NUCLEOTIDE SEQUENCE [LARGE SCALE GENOMIC DNA]</scope>
    <source>
        <strain evidence="2 3">1H-GS9</strain>
    </source>
</reference>
<organism evidence="2 3">
    <name type="scientific">Streptomyces formicae</name>
    <dbReference type="NCBI Taxonomy" id="1616117"/>
    <lineage>
        <taxon>Bacteria</taxon>
        <taxon>Bacillati</taxon>
        <taxon>Actinomycetota</taxon>
        <taxon>Actinomycetes</taxon>
        <taxon>Kitasatosporales</taxon>
        <taxon>Streptomycetaceae</taxon>
        <taxon>Streptomyces</taxon>
    </lineage>
</organism>
<keyword evidence="3" id="KW-1185">Reference proteome</keyword>
<accession>A0ABY3WSJ2</accession>
<evidence type="ECO:0000256" key="1">
    <source>
        <dbReference type="SAM" id="MobiDB-lite"/>
    </source>
</evidence>
<proteinExistence type="predicted"/>